<organism evidence="2 3">
    <name type="scientific">Holzapfeliella floricola DSM 23037 = JCM 16512</name>
    <dbReference type="NCBI Taxonomy" id="1423744"/>
    <lineage>
        <taxon>Bacteria</taxon>
        <taxon>Bacillati</taxon>
        <taxon>Bacillota</taxon>
        <taxon>Bacilli</taxon>
        <taxon>Lactobacillales</taxon>
        <taxon>Lactobacillaceae</taxon>
        <taxon>Holzapfeliella</taxon>
    </lineage>
</organism>
<keyword evidence="1" id="KW-0812">Transmembrane</keyword>
<comment type="caution">
    <text evidence="2">The sequence shown here is derived from an EMBL/GenBank/DDBJ whole genome shotgun (WGS) entry which is preliminary data.</text>
</comment>
<dbReference type="AlphaFoldDB" id="A0A0R2DKC4"/>
<feature type="transmembrane region" description="Helical" evidence="1">
    <location>
        <begin position="27"/>
        <end position="45"/>
    </location>
</feature>
<evidence type="ECO:0000313" key="3">
    <source>
        <dbReference type="Proteomes" id="UP000051378"/>
    </source>
</evidence>
<gene>
    <name evidence="2" type="ORF">FC86_GL000023</name>
</gene>
<keyword evidence="1" id="KW-1133">Transmembrane helix</keyword>
<protein>
    <submittedName>
        <fullName evidence="2">Uncharacterized protein</fullName>
    </submittedName>
</protein>
<accession>A0A0R2DKC4</accession>
<keyword evidence="1" id="KW-0472">Membrane</keyword>
<sequence length="111" mass="12764">MGGIAALITFIMGLYLAYQNFHLSAEISLGIAIVLAILMFSLTYMRAQASLKIKKIVLKYNLTSAELAQITQRRERDFPITNGKLQLIVPYRYWAQILTKLEKYEREHPTN</sequence>
<name>A0A0R2DKC4_9LACO</name>
<proteinExistence type="predicted"/>
<dbReference type="EMBL" id="AYZL01000008">
    <property type="protein sequence ID" value="KRN04575.1"/>
    <property type="molecule type" value="Genomic_DNA"/>
</dbReference>
<reference evidence="2 3" key="1">
    <citation type="journal article" date="2015" name="Genome Announc.">
        <title>Expanding the biotechnology potential of lactobacilli through comparative genomics of 213 strains and associated genera.</title>
        <authorList>
            <person name="Sun Z."/>
            <person name="Harris H.M."/>
            <person name="McCann A."/>
            <person name="Guo C."/>
            <person name="Argimon S."/>
            <person name="Zhang W."/>
            <person name="Yang X."/>
            <person name="Jeffery I.B."/>
            <person name="Cooney J.C."/>
            <person name="Kagawa T.F."/>
            <person name="Liu W."/>
            <person name="Song Y."/>
            <person name="Salvetti E."/>
            <person name="Wrobel A."/>
            <person name="Rasinkangas P."/>
            <person name="Parkhill J."/>
            <person name="Rea M.C."/>
            <person name="O'Sullivan O."/>
            <person name="Ritari J."/>
            <person name="Douillard F.P."/>
            <person name="Paul Ross R."/>
            <person name="Yang R."/>
            <person name="Briner A.E."/>
            <person name="Felis G.E."/>
            <person name="de Vos W.M."/>
            <person name="Barrangou R."/>
            <person name="Klaenhammer T.R."/>
            <person name="Caufield P.W."/>
            <person name="Cui Y."/>
            <person name="Zhang H."/>
            <person name="O'Toole P.W."/>
        </authorList>
    </citation>
    <scope>NUCLEOTIDE SEQUENCE [LARGE SCALE GENOMIC DNA]</scope>
    <source>
        <strain evidence="2 3">DSM 23037</strain>
    </source>
</reference>
<dbReference type="Proteomes" id="UP000051378">
    <property type="component" value="Unassembled WGS sequence"/>
</dbReference>
<evidence type="ECO:0000256" key="1">
    <source>
        <dbReference type="SAM" id="Phobius"/>
    </source>
</evidence>
<dbReference type="STRING" id="1423744.FC86_GL000023"/>
<evidence type="ECO:0000313" key="2">
    <source>
        <dbReference type="EMBL" id="KRN04575.1"/>
    </source>
</evidence>
<feature type="transmembrane region" description="Helical" evidence="1">
    <location>
        <begin position="5"/>
        <end position="21"/>
    </location>
</feature>
<dbReference type="PATRIC" id="fig|1423744.4.peg.26"/>
<keyword evidence="3" id="KW-1185">Reference proteome</keyword>